<protein>
    <submittedName>
        <fullName evidence="2">Uncharacterized protein</fullName>
    </submittedName>
</protein>
<evidence type="ECO:0000313" key="2">
    <source>
        <dbReference type="EMBL" id="CAC5395507.1"/>
    </source>
</evidence>
<gene>
    <name evidence="2" type="ORF">MCOR_30173</name>
</gene>
<dbReference type="PANTHER" id="PTHR31751:SF7">
    <property type="entry name" value="THAP-TYPE DOMAIN-CONTAINING PROTEIN"/>
    <property type="match status" value="1"/>
</dbReference>
<keyword evidence="3" id="KW-1185">Reference proteome</keyword>
<proteinExistence type="predicted"/>
<name>A0A6J8CK68_MYTCO</name>
<accession>A0A6J8CK68</accession>
<evidence type="ECO:0000256" key="1">
    <source>
        <dbReference type="SAM" id="MobiDB-lite"/>
    </source>
</evidence>
<reference evidence="2 3" key="1">
    <citation type="submission" date="2020-06" db="EMBL/GenBank/DDBJ databases">
        <authorList>
            <person name="Li R."/>
            <person name="Bekaert M."/>
        </authorList>
    </citation>
    <scope>NUCLEOTIDE SEQUENCE [LARGE SCALE GENOMIC DNA]</scope>
    <source>
        <strain evidence="3">wild</strain>
    </source>
</reference>
<dbReference type="PANTHER" id="PTHR31751">
    <property type="entry name" value="SI:CH211-108C17.2-RELATED-RELATED"/>
    <property type="match status" value="1"/>
</dbReference>
<dbReference type="Proteomes" id="UP000507470">
    <property type="component" value="Unassembled WGS sequence"/>
</dbReference>
<feature type="region of interest" description="Disordered" evidence="1">
    <location>
        <begin position="381"/>
        <end position="400"/>
    </location>
</feature>
<dbReference type="OrthoDB" id="5956574at2759"/>
<dbReference type="EMBL" id="CACVKT020005531">
    <property type="protein sequence ID" value="CAC5395507.1"/>
    <property type="molecule type" value="Genomic_DNA"/>
</dbReference>
<dbReference type="AlphaFoldDB" id="A0A6J8CK68"/>
<sequence length="431" mass="50126">MWSSQEIGNASDEQSIHVPDPIPSTYVKARKKNVNQKIFMCAVDSLKRYKEVVEAHSRYCKHNLIIKKWTRGHVIMTKMKCESSHTFLWSSSPYMQNKEYLVNNRMQHGLICSGMSPSHYTKFVDEYNRSTTTALHEESASYYDDKFGEIDILTDARNSWRKNAKDASIVAIGEKTHKVLSCQHVTKADDVVSQRHEHIGTDRVYAYLAEKEVAVGVHCHDRNLSINKYIREETDAINQNDTWHCVKAVKTALKKVASGTTNLKEKREKLKSSLLNIIDHYKNRHLSCDTSPRCKYDKNYEPSRIVLTDPLAEKLLLGVLLNSNIFKYPQDYVLGKDTFYVESFNNVINIYQDKRIAFGDKQYNARSNLAVCQWNENVDRDFNSTSNPRNPRTPRSVRGKKNYKQKTFKFRGNIWKTFVNVVYARKRTRRN</sequence>
<evidence type="ECO:0000313" key="3">
    <source>
        <dbReference type="Proteomes" id="UP000507470"/>
    </source>
</evidence>
<organism evidence="2 3">
    <name type="scientific">Mytilus coruscus</name>
    <name type="common">Sea mussel</name>
    <dbReference type="NCBI Taxonomy" id="42192"/>
    <lineage>
        <taxon>Eukaryota</taxon>
        <taxon>Metazoa</taxon>
        <taxon>Spiralia</taxon>
        <taxon>Lophotrochozoa</taxon>
        <taxon>Mollusca</taxon>
        <taxon>Bivalvia</taxon>
        <taxon>Autobranchia</taxon>
        <taxon>Pteriomorphia</taxon>
        <taxon>Mytilida</taxon>
        <taxon>Mytiloidea</taxon>
        <taxon>Mytilidae</taxon>
        <taxon>Mytilinae</taxon>
        <taxon>Mytilus</taxon>
    </lineage>
</organism>